<comment type="caution">
    <text evidence="1">The sequence shown here is derived from an EMBL/GenBank/DDBJ whole genome shotgun (WGS) entry which is preliminary data.</text>
</comment>
<sequence length="94" mass="9937">MLMSYAIAVCMGPCHTSCVYRNGCGVACNLCATNQSQINATTCVTDNIPAMSDIDTDFTGVMPTTSSKKQVTPAHNAIDLTNLHQDGSPPPLYP</sequence>
<accession>A0A9D4S2X2</accession>
<reference evidence="1" key="2">
    <citation type="submission" date="2020-11" db="EMBL/GenBank/DDBJ databases">
        <authorList>
            <person name="McCartney M.A."/>
            <person name="Auch B."/>
            <person name="Kono T."/>
            <person name="Mallez S."/>
            <person name="Becker A."/>
            <person name="Gohl D.M."/>
            <person name="Silverstein K.A.T."/>
            <person name="Koren S."/>
            <person name="Bechman K.B."/>
            <person name="Herman A."/>
            <person name="Abrahante J.E."/>
            <person name="Garbe J."/>
        </authorList>
    </citation>
    <scope>NUCLEOTIDE SEQUENCE</scope>
    <source>
        <strain evidence="1">Duluth1</strain>
        <tissue evidence="1">Whole animal</tissue>
    </source>
</reference>
<evidence type="ECO:0000313" key="2">
    <source>
        <dbReference type="Proteomes" id="UP000828390"/>
    </source>
</evidence>
<organism evidence="1 2">
    <name type="scientific">Dreissena polymorpha</name>
    <name type="common">Zebra mussel</name>
    <name type="synonym">Mytilus polymorpha</name>
    <dbReference type="NCBI Taxonomy" id="45954"/>
    <lineage>
        <taxon>Eukaryota</taxon>
        <taxon>Metazoa</taxon>
        <taxon>Spiralia</taxon>
        <taxon>Lophotrochozoa</taxon>
        <taxon>Mollusca</taxon>
        <taxon>Bivalvia</taxon>
        <taxon>Autobranchia</taxon>
        <taxon>Heteroconchia</taxon>
        <taxon>Euheterodonta</taxon>
        <taxon>Imparidentia</taxon>
        <taxon>Neoheterodontei</taxon>
        <taxon>Myida</taxon>
        <taxon>Dreissenoidea</taxon>
        <taxon>Dreissenidae</taxon>
        <taxon>Dreissena</taxon>
    </lineage>
</organism>
<gene>
    <name evidence="1" type="ORF">DPMN_012623</name>
</gene>
<dbReference type="EMBL" id="JAIWYP010000001">
    <property type="protein sequence ID" value="KAH3888585.1"/>
    <property type="molecule type" value="Genomic_DNA"/>
</dbReference>
<name>A0A9D4S2X2_DREPO</name>
<reference evidence="1" key="1">
    <citation type="journal article" date="2019" name="bioRxiv">
        <title>The Genome of the Zebra Mussel, Dreissena polymorpha: A Resource for Invasive Species Research.</title>
        <authorList>
            <person name="McCartney M.A."/>
            <person name="Auch B."/>
            <person name="Kono T."/>
            <person name="Mallez S."/>
            <person name="Zhang Y."/>
            <person name="Obille A."/>
            <person name="Becker A."/>
            <person name="Abrahante J.E."/>
            <person name="Garbe J."/>
            <person name="Badalamenti J.P."/>
            <person name="Herman A."/>
            <person name="Mangelson H."/>
            <person name="Liachko I."/>
            <person name="Sullivan S."/>
            <person name="Sone E.D."/>
            <person name="Koren S."/>
            <person name="Silverstein K.A.T."/>
            <person name="Beckman K.B."/>
            <person name="Gohl D.M."/>
        </authorList>
    </citation>
    <scope>NUCLEOTIDE SEQUENCE</scope>
    <source>
        <strain evidence="1">Duluth1</strain>
        <tissue evidence="1">Whole animal</tissue>
    </source>
</reference>
<dbReference type="Proteomes" id="UP000828390">
    <property type="component" value="Unassembled WGS sequence"/>
</dbReference>
<dbReference type="AlphaFoldDB" id="A0A9D4S2X2"/>
<keyword evidence="2" id="KW-1185">Reference proteome</keyword>
<evidence type="ECO:0000313" key="1">
    <source>
        <dbReference type="EMBL" id="KAH3888585.1"/>
    </source>
</evidence>
<proteinExistence type="predicted"/>
<protein>
    <submittedName>
        <fullName evidence="1">Uncharacterized protein</fullName>
    </submittedName>
</protein>